<dbReference type="GO" id="GO:0046872">
    <property type="term" value="F:metal ion binding"/>
    <property type="evidence" value="ECO:0007669"/>
    <property type="project" value="UniProtKB-KW"/>
</dbReference>
<dbReference type="GO" id="GO:0016020">
    <property type="term" value="C:membrane"/>
    <property type="evidence" value="ECO:0000318"/>
    <property type="project" value="GO_Central"/>
</dbReference>
<dbReference type="InParanoid" id="F0ZFH6"/>
<dbReference type="RefSeq" id="XP_003286188.1">
    <property type="nucleotide sequence ID" value="XM_003286140.1"/>
</dbReference>
<dbReference type="GO" id="GO:0020037">
    <property type="term" value="F:heme binding"/>
    <property type="evidence" value="ECO:0000318"/>
    <property type="project" value="GO_Central"/>
</dbReference>
<dbReference type="Gene3D" id="3.10.120.10">
    <property type="entry name" value="Cytochrome b5-like heme/steroid binding domain"/>
    <property type="match status" value="1"/>
</dbReference>
<evidence type="ECO:0000256" key="4">
    <source>
        <dbReference type="ARBA" id="ARBA00038168"/>
    </source>
</evidence>
<evidence type="ECO:0000313" key="6">
    <source>
        <dbReference type="EMBL" id="EGC37300.1"/>
    </source>
</evidence>
<keyword evidence="1" id="KW-0349">Heme</keyword>
<name>F0ZFH6_DICPU</name>
<sequence length="200" mass="23907">MKIITLVTSDGEEIEVSSTVKQLIDSINVDNKNIDKYNLDLDSQYIDFLLDYCDWVEEHLEDYESLQYNFKENVDEDYLNSMLEIMEELRVLGLKNQLTQYLGLLALRKNKYYSLEEVLKHQSSKDFWMIIDNCIYDVTRWIDKHPGGDSILSGLDRDCAYYFEIYHRSDLSFKKLNKFFIGYLNKDDLDKVQFRFYDNN</sequence>
<evidence type="ECO:0000256" key="1">
    <source>
        <dbReference type="ARBA" id="ARBA00022617"/>
    </source>
</evidence>
<feature type="domain" description="Cytochrome b5 heme-binding" evidence="5">
    <location>
        <begin position="110"/>
        <end position="185"/>
    </location>
</feature>
<evidence type="ECO:0000256" key="2">
    <source>
        <dbReference type="ARBA" id="ARBA00022723"/>
    </source>
</evidence>
<feature type="non-terminal residue" evidence="6">
    <location>
        <position position="1"/>
    </location>
</feature>
<dbReference type="SUPFAM" id="SSF55856">
    <property type="entry name" value="Cytochrome b5-like heme/steroid binding domain"/>
    <property type="match status" value="1"/>
</dbReference>
<dbReference type="AlphaFoldDB" id="F0ZFH6"/>
<dbReference type="STRING" id="5786.F0ZFH6"/>
<proteinExistence type="inferred from homology"/>
<dbReference type="EMBL" id="GL871003">
    <property type="protein sequence ID" value="EGC37300.1"/>
    <property type="molecule type" value="Genomic_DNA"/>
</dbReference>
<reference evidence="7" key="1">
    <citation type="journal article" date="2011" name="Genome Biol.">
        <title>Comparative genomics of the social amoebae Dictyostelium discoideum and Dictyostelium purpureum.</title>
        <authorList>
            <consortium name="US DOE Joint Genome Institute (JGI-PGF)"/>
            <person name="Sucgang R."/>
            <person name="Kuo A."/>
            <person name="Tian X."/>
            <person name="Salerno W."/>
            <person name="Parikh A."/>
            <person name="Feasley C.L."/>
            <person name="Dalin E."/>
            <person name="Tu H."/>
            <person name="Huang E."/>
            <person name="Barry K."/>
            <person name="Lindquist E."/>
            <person name="Shapiro H."/>
            <person name="Bruce D."/>
            <person name="Schmutz J."/>
            <person name="Salamov A."/>
            <person name="Fey P."/>
            <person name="Gaudet P."/>
            <person name="Anjard C."/>
            <person name="Babu M.M."/>
            <person name="Basu S."/>
            <person name="Bushmanova Y."/>
            <person name="van der Wel H."/>
            <person name="Katoh-Kurasawa M."/>
            <person name="Dinh C."/>
            <person name="Coutinho P.M."/>
            <person name="Saito T."/>
            <person name="Elias M."/>
            <person name="Schaap P."/>
            <person name="Kay R.R."/>
            <person name="Henrissat B."/>
            <person name="Eichinger L."/>
            <person name="Rivero F."/>
            <person name="Putnam N.H."/>
            <person name="West C.M."/>
            <person name="Loomis W.F."/>
            <person name="Chisholm R.L."/>
            <person name="Shaulsky G."/>
            <person name="Strassmann J.E."/>
            <person name="Queller D.C."/>
            <person name="Kuspa A."/>
            <person name="Grigoriev I.V."/>
        </authorList>
    </citation>
    <scope>NUCLEOTIDE SEQUENCE [LARGE SCALE GENOMIC DNA]</scope>
    <source>
        <strain evidence="7">QSDP1</strain>
    </source>
</reference>
<dbReference type="Proteomes" id="UP000001064">
    <property type="component" value="Unassembled WGS sequence"/>
</dbReference>
<dbReference type="eggNOG" id="KOG0537">
    <property type="taxonomic scope" value="Eukaryota"/>
</dbReference>
<evidence type="ECO:0000256" key="3">
    <source>
        <dbReference type="ARBA" id="ARBA00023004"/>
    </source>
</evidence>
<dbReference type="GeneID" id="10500135"/>
<keyword evidence="7" id="KW-1185">Reference proteome</keyword>
<dbReference type="PROSITE" id="PS50255">
    <property type="entry name" value="CYTOCHROME_B5_2"/>
    <property type="match status" value="1"/>
</dbReference>
<keyword evidence="3" id="KW-0408">Iron</keyword>
<dbReference type="OMA" id="NCIYDVT"/>
<dbReference type="PANTHER" id="PTHR19359">
    <property type="entry name" value="CYTOCHROME B5"/>
    <property type="match status" value="1"/>
</dbReference>
<keyword evidence="2" id="KW-0479">Metal-binding</keyword>
<dbReference type="FunCoup" id="F0ZFH6">
    <property type="interactions" value="2"/>
</dbReference>
<dbReference type="InterPro" id="IPR036400">
    <property type="entry name" value="Cyt_B5-like_heme/steroid_sf"/>
</dbReference>
<dbReference type="PANTHER" id="PTHR19359:SF25">
    <property type="entry name" value="CYTOCHROME B5 HEME-BINDING DOMAIN-CONTAINING PROTEIN"/>
    <property type="match status" value="1"/>
</dbReference>
<gene>
    <name evidence="6" type="ORF">DICPUDRAFT_21278</name>
</gene>
<dbReference type="KEGG" id="dpp:DICPUDRAFT_21278"/>
<dbReference type="Pfam" id="PF00173">
    <property type="entry name" value="Cyt-b5"/>
    <property type="match status" value="1"/>
</dbReference>
<organism evidence="6 7">
    <name type="scientific">Dictyostelium purpureum</name>
    <name type="common">Slime mold</name>
    <dbReference type="NCBI Taxonomy" id="5786"/>
    <lineage>
        <taxon>Eukaryota</taxon>
        <taxon>Amoebozoa</taxon>
        <taxon>Evosea</taxon>
        <taxon>Eumycetozoa</taxon>
        <taxon>Dictyostelia</taxon>
        <taxon>Dictyosteliales</taxon>
        <taxon>Dictyosteliaceae</taxon>
        <taxon>Dictyostelium</taxon>
    </lineage>
</organism>
<evidence type="ECO:0000259" key="5">
    <source>
        <dbReference type="PROSITE" id="PS50255"/>
    </source>
</evidence>
<comment type="similarity">
    <text evidence="4">Belongs to the cytochrome b5 family.</text>
</comment>
<evidence type="ECO:0000313" key="7">
    <source>
        <dbReference type="Proteomes" id="UP000001064"/>
    </source>
</evidence>
<dbReference type="InterPro" id="IPR001199">
    <property type="entry name" value="Cyt_B5-like_heme/steroid-bd"/>
</dbReference>
<dbReference type="SMART" id="SM01117">
    <property type="entry name" value="Cyt-b5"/>
    <property type="match status" value="1"/>
</dbReference>
<dbReference type="OrthoDB" id="260091at2759"/>
<dbReference type="InterPro" id="IPR050668">
    <property type="entry name" value="Cytochrome_b5"/>
</dbReference>
<protein>
    <recommendedName>
        <fullName evidence="5">Cytochrome b5 heme-binding domain-containing protein</fullName>
    </recommendedName>
</protein>
<accession>F0ZFH6</accession>
<dbReference type="VEuPathDB" id="AmoebaDB:DICPUDRAFT_21278"/>